<sequence>MACCCDNHFENINEAELSRPQLQNVLSGNLLDLGSAVIGGNGPNIIYKNGKLVLNRGVYLVSYSTSAVWTTTPYGTNEAIIALAFNSNPLLDSVSRVQVPPQPVNVGLVPFELNLSKTILINVALNFSTLSLVNQSVAVMGFVNTVLTIVKIR</sequence>
<dbReference type="RefSeq" id="WP_072989140.1">
    <property type="nucleotide sequence ID" value="NZ_FQZB01000012.1"/>
</dbReference>
<evidence type="ECO:0000313" key="1">
    <source>
        <dbReference type="EMBL" id="SHJ94405.1"/>
    </source>
</evidence>
<proteinExistence type="predicted"/>
<gene>
    <name evidence="1" type="ORF">SAMN02745163_02891</name>
</gene>
<evidence type="ECO:0000313" key="2">
    <source>
        <dbReference type="Proteomes" id="UP000184310"/>
    </source>
</evidence>
<dbReference type="AlphaFoldDB" id="A0A1M6NFA8"/>
<organism evidence="1 2">
    <name type="scientific">Clostridium cavendishii DSM 21758</name>
    <dbReference type="NCBI Taxonomy" id="1121302"/>
    <lineage>
        <taxon>Bacteria</taxon>
        <taxon>Bacillati</taxon>
        <taxon>Bacillota</taxon>
        <taxon>Clostridia</taxon>
        <taxon>Eubacteriales</taxon>
        <taxon>Clostridiaceae</taxon>
        <taxon>Clostridium</taxon>
    </lineage>
</organism>
<accession>A0A1M6NFA8</accession>
<keyword evidence="2" id="KW-1185">Reference proteome</keyword>
<reference evidence="1 2" key="1">
    <citation type="submission" date="2016-11" db="EMBL/GenBank/DDBJ databases">
        <authorList>
            <person name="Jaros S."/>
            <person name="Januszkiewicz K."/>
            <person name="Wedrychowicz H."/>
        </authorList>
    </citation>
    <scope>NUCLEOTIDE SEQUENCE [LARGE SCALE GENOMIC DNA]</scope>
    <source>
        <strain evidence="1 2">DSM 21758</strain>
    </source>
</reference>
<dbReference type="OrthoDB" id="9844874at2"/>
<dbReference type="EMBL" id="FQZB01000012">
    <property type="protein sequence ID" value="SHJ94405.1"/>
    <property type="molecule type" value="Genomic_DNA"/>
</dbReference>
<protein>
    <submittedName>
        <fullName evidence="1">Uncharacterized protein</fullName>
    </submittedName>
</protein>
<name>A0A1M6NFA8_9CLOT</name>
<dbReference type="Proteomes" id="UP000184310">
    <property type="component" value="Unassembled WGS sequence"/>
</dbReference>